<protein>
    <submittedName>
        <fullName evidence="2">Uncharacterized protein</fullName>
    </submittedName>
</protein>
<feature type="region of interest" description="Disordered" evidence="1">
    <location>
        <begin position="91"/>
        <end position="119"/>
    </location>
</feature>
<dbReference type="Proteomes" id="UP000287233">
    <property type="component" value="Chromosome"/>
</dbReference>
<feature type="region of interest" description="Disordered" evidence="1">
    <location>
        <begin position="41"/>
        <end position="65"/>
    </location>
</feature>
<evidence type="ECO:0000313" key="3">
    <source>
        <dbReference type="Proteomes" id="UP000287233"/>
    </source>
</evidence>
<organism evidence="2 3">
    <name type="scientific">Bipolaricaulis sibiricus</name>
    <dbReference type="NCBI Taxonomy" id="2501609"/>
    <lineage>
        <taxon>Bacteria</taxon>
        <taxon>Candidatus Bipolaricaulota</taxon>
        <taxon>Candidatus Bipolaricaulia</taxon>
        <taxon>Candidatus Bipolaricaulales</taxon>
        <taxon>Candidatus Bipolaricaulaceae</taxon>
        <taxon>Candidatus Bipolaricaulis</taxon>
    </lineage>
</organism>
<dbReference type="AlphaFoldDB" id="A0A410FWM0"/>
<sequence length="119" mass="12472">MGNDSDQLGLSPYVAFSLFTDGDRAVLATLVDVFEVTDSGPGPIPFGASRREKPTPYSPAVPSPDQVRAHGAHVALVRACGLSCDPLYTPGEHRGSLHARGGDRGGRSPDQSRDVLDAS</sequence>
<reference evidence="3" key="1">
    <citation type="submission" date="2018-12" db="EMBL/GenBank/DDBJ databases">
        <title>Complete genome sequence of an uncultured bacterium of the candidate phylum Bipolaricaulota.</title>
        <authorList>
            <person name="Kadnikov V.V."/>
            <person name="Mardanov A.V."/>
            <person name="Beletsky A.V."/>
            <person name="Frank Y.A."/>
            <person name="Karnachuk O.V."/>
            <person name="Ravin N.V."/>
        </authorList>
    </citation>
    <scope>NUCLEOTIDE SEQUENCE [LARGE SCALE GENOMIC DNA]</scope>
</reference>
<accession>A0A410FWM0</accession>
<dbReference type="EMBL" id="CP034928">
    <property type="protein sequence ID" value="QAA77348.1"/>
    <property type="molecule type" value="Genomic_DNA"/>
</dbReference>
<gene>
    <name evidence="2" type="ORF">BIP78_1584</name>
</gene>
<evidence type="ECO:0000313" key="2">
    <source>
        <dbReference type="EMBL" id="QAA77348.1"/>
    </source>
</evidence>
<evidence type="ECO:0000256" key="1">
    <source>
        <dbReference type="SAM" id="MobiDB-lite"/>
    </source>
</evidence>
<dbReference type="KEGG" id="bih:BIP78_1584"/>
<proteinExistence type="predicted"/>
<name>A0A410FWM0_BIPS1</name>